<dbReference type="PIRSF" id="PIRSF015921">
    <property type="entry name" value="FA_sphinglp_des"/>
    <property type="match status" value="1"/>
</dbReference>
<dbReference type="PANTHER" id="PTHR19353:SF19">
    <property type="entry name" value="DELTA(5) FATTY ACID DESATURASE C-RELATED"/>
    <property type="match status" value="1"/>
</dbReference>
<sequence length="361" mass="41779">MLKYTFDTAQDSFFKKLKAKVDAYFVEQKLHPAGNEKLYWKSILQVTTAAALYTVLVFFTPPVIISAILCFILGLNLAVIGFNVMHEGGHQSFSRHAWINNASSYFLNVLGGISYYWKIKHNVNHHTFTNIEGMDSDIDVKPFMRLHEGQPRRWYHRFQHIYWVILYGISYLAWIFYEDFDKYISGKVSANSEPKKIALKEHFIFWFTKIMYVSVYMVIPIIVVGWLPWLIGFLIITVTCGIAISIVFQLAHVVEGTHFHSAVDQDQNNKQEWAVHQIASTANFATNSKSLYWLLGGLNFQIEHHLFPRVSHIHYPKISQLVKETCREYNITYNEYASMFKAVASHILHLRKLGSAQTAKA</sequence>
<feature type="domain" description="Fatty acid desaturase" evidence="2">
    <location>
        <begin position="66"/>
        <end position="336"/>
    </location>
</feature>
<gene>
    <name evidence="3" type="ORF">SAMN05660236_3603</name>
</gene>
<dbReference type="RefSeq" id="WP_079688113.1">
    <property type="nucleotide sequence ID" value="NZ_FUZU01000002.1"/>
</dbReference>
<feature type="transmembrane region" description="Helical" evidence="1">
    <location>
        <begin position="203"/>
        <end position="223"/>
    </location>
</feature>
<feature type="transmembrane region" description="Helical" evidence="1">
    <location>
        <begin position="160"/>
        <end position="177"/>
    </location>
</feature>
<evidence type="ECO:0000256" key="1">
    <source>
        <dbReference type="SAM" id="Phobius"/>
    </source>
</evidence>
<dbReference type="AlphaFoldDB" id="A0A1T5LNJ0"/>
<keyword evidence="4" id="KW-1185">Reference proteome</keyword>
<dbReference type="InterPro" id="IPR005804">
    <property type="entry name" value="FA_desaturase_dom"/>
</dbReference>
<evidence type="ECO:0000259" key="2">
    <source>
        <dbReference type="Pfam" id="PF00487"/>
    </source>
</evidence>
<organism evidence="3 4">
    <name type="scientific">Ohtaekwangia koreensis</name>
    <dbReference type="NCBI Taxonomy" id="688867"/>
    <lineage>
        <taxon>Bacteria</taxon>
        <taxon>Pseudomonadati</taxon>
        <taxon>Bacteroidota</taxon>
        <taxon>Cytophagia</taxon>
        <taxon>Cytophagales</taxon>
        <taxon>Fulvivirgaceae</taxon>
        <taxon>Ohtaekwangia</taxon>
    </lineage>
</organism>
<dbReference type="CDD" id="cd03506">
    <property type="entry name" value="Delta6-FADS-like"/>
    <property type="match status" value="1"/>
</dbReference>
<proteinExistence type="predicted"/>
<accession>A0A1T5LNJ0</accession>
<evidence type="ECO:0000313" key="3">
    <source>
        <dbReference type="EMBL" id="SKC77540.1"/>
    </source>
</evidence>
<keyword evidence="1" id="KW-1133">Transmembrane helix</keyword>
<feature type="transmembrane region" description="Helical" evidence="1">
    <location>
        <begin position="64"/>
        <end position="85"/>
    </location>
</feature>
<keyword evidence="1" id="KW-0472">Membrane</keyword>
<reference evidence="3 4" key="1">
    <citation type="submission" date="2017-02" db="EMBL/GenBank/DDBJ databases">
        <authorList>
            <person name="Peterson S.W."/>
        </authorList>
    </citation>
    <scope>NUCLEOTIDE SEQUENCE [LARGE SCALE GENOMIC DNA]</scope>
    <source>
        <strain evidence="3 4">DSM 25262</strain>
    </source>
</reference>
<dbReference type="Proteomes" id="UP000190961">
    <property type="component" value="Unassembled WGS sequence"/>
</dbReference>
<dbReference type="InterPro" id="IPR012171">
    <property type="entry name" value="Fatty_acid_desaturase"/>
</dbReference>
<dbReference type="EMBL" id="FUZU01000002">
    <property type="protein sequence ID" value="SKC77540.1"/>
    <property type="molecule type" value="Genomic_DNA"/>
</dbReference>
<dbReference type="GO" id="GO:0008610">
    <property type="term" value="P:lipid biosynthetic process"/>
    <property type="evidence" value="ECO:0007669"/>
    <property type="project" value="UniProtKB-ARBA"/>
</dbReference>
<evidence type="ECO:0000313" key="4">
    <source>
        <dbReference type="Proteomes" id="UP000190961"/>
    </source>
</evidence>
<keyword evidence="1" id="KW-0812">Transmembrane</keyword>
<dbReference type="GO" id="GO:0016020">
    <property type="term" value="C:membrane"/>
    <property type="evidence" value="ECO:0007669"/>
    <property type="project" value="TreeGrafter"/>
</dbReference>
<dbReference type="Pfam" id="PF00487">
    <property type="entry name" value="FA_desaturase"/>
    <property type="match status" value="1"/>
</dbReference>
<dbReference type="PANTHER" id="PTHR19353">
    <property type="entry name" value="FATTY ACID DESATURASE 2"/>
    <property type="match status" value="1"/>
</dbReference>
<name>A0A1T5LNJ0_9BACT</name>
<feature type="transmembrane region" description="Helical" evidence="1">
    <location>
        <begin position="97"/>
        <end position="117"/>
    </location>
</feature>
<feature type="transmembrane region" description="Helical" evidence="1">
    <location>
        <begin position="229"/>
        <end position="251"/>
    </location>
</feature>
<protein>
    <submittedName>
        <fullName evidence="3">Linoleoyl-CoA desaturase</fullName>
    </submittedName>
</protein>
<dbReference type="OrthoDB" id="104711at2"/>
<dbReference type="STRING" id="688867.SAMN05660236_3603"/>
<dbReference type="GO" id="GO:0016717">
    <property type="term" value="F:oxidoreductase activity, acting on paired donors, with oxidation of a pair of donors resulting in the reduction of molecular oxygen to two molecules of water"/>
    <property type="evidence" value="ECO:0007669"/>
    <property type="project" value="TreeGrafter"/>
</dbReference>